<dbReference type="STRING" id="1071918.SAMN05421544_106116"/>
<dbReference type="GO" id="GO:0046872">
    <property type="term" value="F:metal ion binding"/>
    <property type="evidence" value="ECO:0007669"/>
    <property type="project" value="UniProtKB-KW"/>
</dbReference>
<comment type="pathway">
    <text evidence="3 9">Cofactor biosynthesis; tetrahydrofolate biosynthesis; 7,8-dihydrofolate from 2-amino-4-hydroxy-6-hydroxymethyl-7,8-dihydropteridine diphosphate and 4-aminobenzoate: step 1/2.</text>
</comment>
<dbReference type="GO" id="GO:0046654">
    <property type="term" value="P:tetrahydrofolate biosynthetic process"/>
    <property type="evidence" value="ECO:0007669"/>
    <property type="project" value="UniProtKB-UniPathway"/>
</dbReference>
<dbReference type="AlphaFoldDB" id="A0A1G7BTJ1"/>
<evidence type="ECO:0000256" key="4">
    <source>
        <dbReference type="ARBA" id="ARBA00012458"/>
    </source>
</evidence>
<protein>
    <recommendedName>
        <fullName evidence="4 9">Dihydropteroate synthase</fullName>
        <shortName evidence="9">DHPS</shortName>
        <ecNumber evidence="4 9">2.5.1.15</ecNumber>
    </recommendedName>
    <alternativeName>
        <fullName evidence="9">Dihydropteroate pyrophosphorylase</fullName>
    </alternativeName>
</protein>
<dbReference type="PANTHER" id="PTHR20941">
    <property type="entry name" value="FOLATE SYNTHESIS PROTEINS"/>
    <property type="match status" value="1"/>
</dbReference>
<feature type="domain" description="Pterin-binding" evidence="10">
    <location>
        <begin position="19"/>
        <end position="271"/>
    </location>
</feature>
<dbReference type="EC" id="2.5.1.15" evidence="4 9"/>
<evidence type="ECO:0000313" key="12">
    <source>
        <dbReference type="Proteomes" id="UP000198517"/>
    </source>
</evidence>
<dbReference type="PROSITE" id="PS00792">
    <property type="entry name" value="DHPS_1"/>
    <property type="match status" value="1"/>
</dbReference>
<proteinExistence type="inferred from homology"/>
<evidence type="ECO:0000256" key="9">
    <source>
        <dbReference type="RuleBase" id="RU361205"/>
    </source>
</evidence>
<evidence type="ECO:0000256" key="2">
    <source>
        <dbReference type="ARBA" id="ARBA00001946"/>
    </source>
</evidence>
<evidence type="ECO:0000259" key="10">
    <source>
        <dbReference type="PROSITE" id="PS50972"/>
    </source>
</evidence>
<dbReference type="Pfam" id="PF00809">
    <property type="entry name" value="Pterin_bind"/>
    <property type="match status" value="1"/>
</dbReference>
<dbReference type="NCBIfam" id="TIGR01496">
    <property type="entry name" value="DHPS"/>
    <property type="match status" value="1"/>
</dbReference>
<sequence>MEKRFSINCRGRLLDLSKPKIMGILNVTPDSFSDGGRFNNEKAALCQAEKMLEDGAEIIDIGAQSTRPNAQYLSANEEIKRIRNIISELKKEFPHCYISLDTFYSAVVRFGADEGIDIVNDISGGQFDADMFGTVAETQLPYILMHCNPDYKTMHEKIAYENIVYSINRYFSDKLAELKAQGVYDVILDPGFGFGKTIENQIQMIEEIEYIGLGNYPVLAGISKKSFIYKPLGKSPNTIATETQKLHKTLLEKGVRILRVHDIAETKNVIDELFQDNC</sequence>
<evidence type="ECO:0000256" key="7">
    <source>
        <dbReference type="ARBA" id="ARBA00022842"/>
    </source>
</evidence>
<dbReference type="InterPro" id="IPR045031">
    <property type="entry name" value="DHP_synth-like"/>
</dbReference>
<dbReference type="EMBL" id="FNAS01000006">
    <property type="protein sequence ID" value="SDE30282.1"/>
    <property type="molecule type" value="Genomic_DNA"/>
</dbReference>
<evidence type="ECO:0000256" key="5">
    <source>
        <dbReference type="ARBA" id="ARBA00022679"/>
    </source>
</evidence>
<comment type="cofactor">
    <cofactor evidence="2 9">
        <name>Mg(2+)</name>
        <dbReference type="ChEBI" id="CHEBI:18420"/>
    </cofactor>
</comment>
<evidence type="ECO:0000256" key="6">
    <source>
        <dbReference type="ARBA" id="ARBA00022723"/>
    </source>
</evidence>
<dbReference type="InterPro" id="IPR006390">
    <property type="entry name" value="DHP_synth_dom"/>
</dbReference>
<dbReference type="GO" id="GO:0005829">
    <property type="term" value="C:cytosol"/>
    <property type="evidence" value="ECO:0007669"/>
    <property type="project" value="TreeGrafter"/>
</dbReference>
<evidence type="ECO:0000256" key="1">
    <source>
        <dbReference type="ARBA" id="ARBA00000012"/>
    </source>
</evidence>
<dbReference type="RefSeq" id="WP_245688872.1">
    <property type="nucleotide sequence ID" value="NZ_FNAS01000006.1"/>
</dbReference>
<dbReference type="CDD" id="cd00739">
    <property type="entry name" value="DHPS"/>
    <property type="match status" value="1"/>
</dbReference>
<dbReference type="GO" id="GO:0004156">
    <property type="term" value="F:dihydropteroate synthase activity"/>
    <property type="evidence" value="ECO:0007669"/>
    <property type="project" value="UniProtKB-EC"/>
</dbReference>
<dbReference type="PROSITE" id="PS00793">
    <property type="entry name" value="DHPS_2"/>
    <property type="match status" value="1"/>
</dbReference>
<dbReference type="UniPathway" id="UPA00077">
    <property type="reaction ID" value="UER00156"/>
</dbReference>
<comment type="catalytic activity">
    <reaction evidence="1">
        <text>(7,8-dihydropterin-6-yl)methyl diphosphate + 4-aminobenzoate = 7,8-dihydropteroate + diphosphate</text>
        <dbReference type="Rhea" id="RHEA:19949"/>
        <dbReference type="ChEBI" id="CHEBI:17836"/>
        <dbReference type="ChEBI" id="CHEBI:17839"/>
        <dbReference type="ChEBI" id="CHEBI:33019"/>
        <dbReference type="ChEBI" id="CHEBI:72950"/>
        <dbReference type="EC" id="2.5.1.15"/>
    </reaction>
</comment>
<keyword evidence="7 9" id="KW-0460">Magnesium</keyword>
<reference evidence="11 12" key="1">
    <citation type="submission" date="2016-10" db="EMBL/GenBank/DDBJ databases">
        <authorList>
            <person name="de Groot N.N."/>
        </authorList>
    </citation>
    <scope>NUCLEOTIDE SEQUENCE [LARGE SCALE GENOMIC DNA]</scope>
    <source>
        <strain evidence="11 12">DSM 24015</strain>
    </source>
</reference>
<dbReference type="Proteomes" id="UP000198517">
    <property type="component" value="Unassembled WGS sequence"/>
</dbReference>
<dbReference type="Gene3D" id="3.20.20.20">
    <property type="entry name" value="Dihydropteroate synthase-like"/>
    <property type="match status" value="1"/>
</dbReference>
<name>A0A1G7BTJ1_9FLAO</name>
<dbReference type="PROSITE" id="PS50972">
    <property type="entry name" value="PTERIN_BINDING"/>
    <property type="match status" value="1"/>
</dbReference>
<dbReference type="PANTHER" id="PTHR20941:SF1">
    <property type="entry name" value="FOLIC ACID SYNTHESIS PROTEIN FOL1"/>
    <property type="match status" value="1"/>
</dbReference>
<keyword evidence="12" id="KW-1185">Reference proteome</keyword>
<dbReference type="InterPro" id="IPR000489">
    <property type="entry name" value="Pterin-binding_dom"/>
</dbReference>
<dbReference type="InterPro" id="IPR011005">
    <property type="entry name" value="Dihydropteroate_synth-like_sf"/>
</dbReference>
<keyword evidence="5 9" id="KW-0808">Transferase</keyword>
<keyword evidence="8 9" id="KW-0289">Folate biosynthesis</keyword>
<dbReference type="GO" id="GO:0046656">
    <property type="term" value="P:folic acid biosynthetic process"/>
    <property type="evidence" value="ECO:0007669"/>
    <property type="project" value="UniProtKB-KW"/>
</dbReference>
<comment type="similarity">
    <text evidence="9">Belongs to the DHPS family.</text>
</comment>
<gene>
    <name evidence="11" type="ORF">SAMN05421544_106116</name>
</gene>
<keyword evidence="6 9" id="KW-0479">Metal-binding</keyword>
<evidence type="ECO:0000256" key="8">
    <source>
        <dbReference type="ARBA" id="ARBA00022909"/>
    </source>
</evidence>
<accession>A0A1G7BTJ1</accession>
<evidence type="ECO:0000256" key="3">
    <source>
        <dbReference type="ARBA" id="ARBA00004763"/>
    </source>
</evidence>
<comment type="function">
    <text evidence="9">Catalyzes the condensation of para-aminobenzoate (pABA) with 6-hydroxymethyl-7,8-dihydropterin diphosphate (DHPt-PP) to form 7,8-dihydropteroate (H2Pte), the immediate precursor of folate derivatives.</text>
</comment>
<dbReference type="SUPFAM" id="SSF51717">
    <property type="entry name" value="Dihydropteroate synthetase-like"/>
    <property type="match status" value="1"/>
</dbReference>
<organism evidence="11 12">
    <name type="scientific">Riemerella columbipharyngis</name>
    <dbReference type="NCBI Taxonomy" id="1071918"/>
    <lineage>
        <taxon>Bacteria</taxon>
        <taxon>Pseudomonadati</taxon>
        <taxon>Bacteroidota</taxon>
        <taxon>Flavobacteriia</taxon>
        <taxon>Flavobacteriales</taxon>
        <taxon>Weeksellaceae</taxon>
        <taxon>Riemerella</taxon>
    </lineage>
</organism>
<evidence type="ECO:0000313" key="11">
    <source>
        <dbReference type="EMBL" id="SDE30282.1"/>
    </source>
</evidence>